<comment type="caution">
    <text evidence="1">The sequence shown here is derived from an EMBL/GenBank/DDBJ whole genome shotgun (WGS) entry which is preliminary data.</text>
</comment>
<evidence type="ECO:0000313" key="1">
    <source>
        <dbReference type="EMBL" id="MPC19585.1"/>
    </source>
</evidence>
<reference evidence="1 2" key="1">
    <citation type="submission" date="2019-05" db="EMBL/GenBank/DDBJ databases">
        <title>Another draft genome of Portunus trituberculatus and its Hox gene families provides insights of decapod evolution.</title>
        <authorList>
            <person name="Jeong J.-H."/>
            <person name="Song I."/>
            <person name="Kim S."/>
            <person name="Choi T."/>
            <person name="Kim D."/>
            <person name="Ryu S."/>
            <person name="Kim W."/>
        </authorList>
    </citation>
    <scope>NUCLEOTIDE SEQUENCE [LARGE SCALE GENOMIC DNA]</scope>
    <source>
        <tissue evidence="1">Muscle</tissue>
    </source>
</reference>
<name>A0A5B7DEV8_PORTR</name>
<organism evidence="1 2">
    <name type="scientific">Portunus trituberculatus</name>
    <name type="common">Swimming crab</name>
    <name type="synonym">Neptunus trituberculatus</name>
    <dbReference type="NCBI Taxonomy" id="210409"/>
    <lineage>
        <taxon>Eukaryota</taxon>
        <taxon>Metazoa</taxon>
        <taxon>Ecdysozoa</taxon>
        <taxon>Arthropoda</taxon>
        <taxon>Crustacea</taxon>
        <taxon>Multicrustacea</taxon>
        <taxon>Malacostraca</taxon>
        <taxon>Eumalacostraca</taxon>
        <taxon>Eucarida</taxon>
        <taxon>Decapoda</taxon>
        <taxon>Pleocyemata</taxon>
        <taxon>Brachyura</taxon>
        <taxon>Eubrachyura</taxon>
        <taxon>Portunoidea</taxon>
        <taxon>Portunidae</taxon>
        <taxon>Portuninae</taxon>
        <taxon>Portunus</taxon>
    </lineage>
</organism>
<dbReference type="EMBL" id="VSRR010000782">
    <property type="protein sequence ID" value="MPC19585.1"/>
    <property type="molecule type" value="Genomic_DNA"/>
</dbReference>
<dbReference type="AlphaFoldDB" id="A0A5B7DEV8"/>
<keyword evidence="2" id="KW-1185">Reference proteome</keyword>
<protein>
    <submittedName>
        <fullName evidence="1">Uncharacterized protein</fullName>
    </submittedName>
</protein>
<sequence>MMARKAIITTPDLFHFSFSAAVCPATSRCTDKGGFCSKDCDIWFFVDELCDGEECKCCFAPKCNPQSKCTKKGGYCAPSCPDPDLELDLCGEDCKCCFPPRKLTPDNNTDTATDTDTLTPAVPLCLHLVKIFFDQSHFVNIHFVMERNETQLSMPLIYVAMSSQPVPACALLGLWLQHKQGFLNESARVRTAGNAKEKMDSAQTTVPRSSSAPRLGVGLSTAMGRTASAATINIQRSVHVT</sequence>
<dbReference type="Proteomes" id="UP000324222">
    <property type="component" value="Unassembled WGS sequence"/>
</dbReference>
<proteinExistence type="predicted"/>
<evidence type="ECO:0000313" key="2">
    <source>
        <dbReference type="Proteomes" id="UP000324222"/>
    </source>
</evidence>
<dbReference type="OrthoDB" id="6373008at2759"/>
<accession>A0A5B7DEV8</accession>
<gene>
    <name evidence="1" type="ORF">E2C01_012503</name>
</gene>